<evidence type="ECO:0000259" key="1">
    <source>
        <dbReference type="PROSITE" id="PS50853"/>
    </source>
</evidence>
<dbReference type="EMBL" id="JAMKFB020000006">
    <property type="protein sequence ID" value="KAL0190789.1"/>
    <property type="molecule type" value="Genomic_DNA"/>
</dbReference>
<gene>
    <name evidence="2" type="ORF">M9458_013487</name>
</gene>
<feature type="non-terminal residue" evidence="2">
    <location>
        <position position="1"/>
    </location>
</feature>
<keyword evidence="3" id="KW-1185">Reference proteome</keyword>
<dbReference type="AlphaFoldDB" id="A0ABD0QX28"/>
<proteinExistence type="predicted"/>
<dbReference type="CDD" id="cd00063">
    <property type="entry name" value="FN3"/>
    <property type="match status" value="1"/>
</dbReference>
<evidence type="ECO:0000313" key="3">
    <source>
        <dbReference type="Proteomes" id="UP001529510"/>
    </source>
</evidence>
<dbReference type="PROSITE" id="PS50853">
    <property type="entry name" value="FN3"/>
    <property type="match status" value="1"/>
</dbReference>
<dbReference type="InterPro" id="IPR003961">
    <property type="entry name" value="FN3_dom"/>
</dbReference>
<dbReference type="Gene3D" id="2.60.40.10">
    <property type="entry name" value="Immunoglobulins"/>
    <property type="match status" value="1"/>
</dbReference>
<dbReference type="Proteomes" id="UP001529510">
    <property type="component" value="Unassembled WGS sequence"/>
</dbReference>
<evidence type="ECO:0000313" key="2">
    <source>
        <dbReference type="EMBL" id="KAL0190789.1"/>
    </source>
</evidence>
<name>A0ABD0QX28_CIRMR</name>
<accession>A0ABD0QX28</accession>
<protein>
    <recommendedName>
        <fullName evidence="1">Fibronectin type-III domain-containing protein</fullName>
    </recommendedName>
</protein>
<comment type="caution">
    <text evidence="2">The sequence shown here is derived from an EMBL/GenBank/DDBJ whole genome shotgun (WGS) entry which is preliminary data.</text>
</comment>
<dbReference type="InterPro" id="IPR036116">
    <property type="entry name" value="FN3_sf"/>
</dbReference>
<reference evidence="2 3" key="1">
    <citation type="submission" date="2024-05" db="EMBL/GenBank/DDBJ databases">
        <title>Genome sequencing and assembly of Indian major carp, Cirrhinus mrigala (Hamilton, 1822).</title>
        <authorList>
            <person name="Mohindra V."/>
            <person name="Chowdhury L.M."/>
            <person name="Lal K."/>
            <person name="Jena J.K."/>
        </authorList>
    </citation>
    <scope>NUCLEOTIDE SEQUENCE [LARGE SCALE GENOMIC DNA]</scope>
    <source>
        <strain evidence="2">CM1030</strain>
        <tissue evidence="2">Blood</tissue>
    </source>
</reference>
<dbReference type="InterPro" id="IPR013783">
    <property type="entry name" value="Ig-like_fold"/>
</dbReference>
<feature type="domain" description="Fibronectin type-III" evidence="1">
    <location>
        <begin position="1"/>
        <end position="55"/>
    </location>
</feature>
<dbReference type="SUPFAM" id="SSF49265">
    <property type="entry name" value="Fibronectin type III"/>
    <property type="match status" value="1"/>
</dbReference>
<sequence length="61" mass="6700">STQWTTIASSLKDTSYTVTSLSKRVCYSFRVISTTGKSSSKPSQPTDLVQLIDRGIKKICV</sequence>
<organism evidence="2 3">
    <name type="scientific">Cirrhinus mrigala</name>
    <name type="common">Mrigala</name>
    <dbReference type="NCBI Taxonomy" id="683832"/>
    <lineage>
        <taxon>Eukaryota</taxon>
        <taxon>Metazoa</taxon>
        <taxon>Chordata</taxon>
        <taxon>Craniata</taxon>
        <taxon>Vertebrata</taxon>
        <taxon>Euteleostomi</taxon>
        <taxon>Actinopterygii</taxon>
        <taxon>Neopterygii</taxon>
        <taxon>Teleostei</taxon>
        <taxon>Ostariophysi</taxon>
        <taxon>Cypriniformes</taxon>
        <taxon>Cyprinidae</taxon>
        <taxon>Labeoninae</taxon>
        <taxon>Labeonini</taxon>
        <taxon>Cirrhinus</taxon>
    </lineage>
</organism>